<dbReference type="InterPro" id="IPR017441">
    <property type="entry name" value="Protein_kinase_ATP_BS"/>
</dbReference>
<evidence type="ECO:0000256" key="9">
    <source>
        <dbReference type="ARBA" id="ARBA00022840"/>
    </source>
</evidence>
<keyword evidence="8" id="KW-0418">Kinase</keyword>
<comment type="cofactor">
    <cofactor evidence="1">
        <name>Mg(2+)</name>
        <dbReference type="ChEBI" id="CHEBI:18420"/>
    </cofactor>
</comment>
<keyword evidence="4" id="KW-0723">Serine/threonine-protein kinase</keyword>
<dbReference type="PANTHER" id="PTHR48012:SF18">
    <property type="entry name" value="HAPPYHOUR, ISOFORM A"/>
    <property type="match status" value="1"/>
</dbReference>
<dbReference type="Proteomes" id="UP000887565">
    <property type="component" value="Unplaced"/>
</dbReference>
<dbReference type="WBParaSite" id="nRc.2.0.1.t07215-RA">
    <property type="protein sequence ID" value="nRc.2.0.1.t07215-RA"/>
    <property type="gene ID" value="nRc.2.0.1.g07215"/>
</dbReference>
<evidence type="ECO:0000313" key="13">
    <source>
        <dbReference type="Proteomes" id="UP000887565"/>
    </source>
</evidence>
<dbReference type="GO" id="GO:0005737">
    <property type="term" value="C:cytoplasm"/>
    <property type="evidence" value="ECO:0007669"/>
    <property type="project" value="TreeGrafter"/>
</dbReference>
<accession>A0A915HZA2</accession>
<comment type="similarity">
    <text evidence="2">Belongs to the protein kinase superfamily. STE Ser/Thr protein kinase family. STE20 subfamily.</text>
</comment>
<dbReference type="OMA" id="RDPNEEY"/>
<dbReference type="FunFam" id="1.10.510.10:FF:000031">
    <property type="entry name" value="Mitogen-activated protein kinase kinase kinase kinase"/>
    <property type="match status" value="1"/>
</dbReference>
<evidence type="ECO:0000256" key="10">
    <source>
        <dbReference type="PROSITE-ProRule" id="PRU10141"/>
    </source>
</evidence>
<feature type="binding site" evidence="10">
    <location>
        <position position="50"/>
    </location>
    <ligand>
        <name>ATP</name>
        <dbReference type="ChEBI" id="CHEBI:30616"/>
    </ligand>
</feature>
<feature type="compositionally biased region" description="Polar residues" evidence="11">
    <location>
        <begin position="405"/>
        <end position="421"/>
    </location>
</feature>
<evidence type="ECO:0000256" key="6">
    <source>
        <dbReference type="ARBA" id="ARBA00022679"/>
    </source>
</evidence>
<feature type="domain" description="Protein kinase" evidence="12">
    <location>
        <begin position="21"/>
        <end position="279"/>
    </location>
</feature>
<name>A0A915HZA2_ROMCU</name>
<dbReference type="SMART" id="SM00220">
    <property type="entry name" value="S_TKc"/>
    <property type="match status" value="1"/>
</dbReference>
<dbReference type="PROSITE" id="PS00107">
    <property type="entry name" value="PROTEIN_KINASE_ATP"/>
    <property type="match status" value="1"/>
</dbReference>
<dbReference type="GO" id="GO:0008349">
    <property type="term" value="F:MAP kinase kinase kinase kinase activity"/>
    <property type="evidence" value="ECO:0007669"/>
    <property type="project" value="TreeGrafter"/>
</dbReference>
<keyword evidence="9 10" id="KW-0067">ATP-binding</keyword>
<evidence type="ECO:0000256" key="1">
    <source>
        <dbReference type="ARBA" id="ARBA00001946"/>
    </source>
</evidence>
<dbReference type="AlphaFoldDB" id="A0A915HZA2"/>
<sequence length="470" mass="53507">MAFSRQGQNTDLVRRDPNEEYDLLQRVGSGTYGDVYKAVHRHTGELAAVKLVKIDKGDDFSLIHQEIVMMRECRHPNIVAYHGSYLRQSSLWIVMEYCGGGSLQDIYHMTGPLTELQIAFVCRETLRGLCYLHTLAKIHRDVKGANILLTDNGEVKLADFGVAAQITMTLGKRKSFIGTPYWMAPEVAAVEWKGGYNSLCDVWAVGITAIELAELQPPLFDLHPLRVLMLMSKSNYKPPGLKDKVKWSPAFHEFVRSCLTKNPKKRPTADKLIAICSFLQGHLTTRLMRDLLDRVNNPSSQCYETSIEVDEEPTASNPIPRRIPSQNHEEKTKDWKIPNRADILPVNNCRSRIVDRFWPDDVCTDDLGEDKNVLERKMSLLDLVDSELRNRETNRVKNGCKGSHENLNTYTTADTRTANSPENDDVRLTYIQTLFSRGLTPNNLVKCTQRRYCLSRDFLTWVAEVSGFEL</sequence>
<evidence type="ECO:0000256" key="11">
    <source>
        <dbReference type="SAM" id="MobiDB-lite"/>
    </source>
</evidence>
<dbReference type="SUPFAM" id="SSF56112">
    <property type="entry name" value="Protein kinase-like (PK-like)"/>
    <property type="match status" value="1"/>
</dbReference>
<keyword evidence="7 10" id="KW-0547">Nucleotide-binding</keyword>
<evidence type="ECO:0000313" key="14">
    <source>
        <dbReference type="WBParaSite" id="nRc.2.0.1.t07215-RA"/>
    </source>
</evidence>
<dbReference type="InterPro" id="IPR050629">
    <property type="entry name" value="STE20/SPS1-PAK"/>
</dbReference>
<evidence type="ECO:0000256" key="8">
    <source>
        <dbReference type="ARBA" id="ARBA00022777"/>
    </source>
</evidence>
<evidence type="ECO:0000256" key="3">
    <source>
        <dbReference type="ARBA" id="ARBA00012513"/>
    </source>
</evidence>
<evidence type="ECO:0000256" key="4">
    <source>
        <dbReference type="ARBA" id="ARBA00022527"/>
    </source>
</evidence>
<organism evidence="13 14">
    <name type="scientific">Romanomermis culicivorax</name>
    <name type="common">Nematode worm</name>
    <dbReference type="NCBI Taxonomy" id="13658"/>
    <lineage>
        <taxon>Eukaryota</taxon>
        <taxon>Metazoa</taxon>
        <taxon>Ecdysozoa</taxon>
        <taxon>Nematoda</taxon>
        <taxon>Enoplea</taxon>
        <taxon>Dorylaimia</taxon>
        <taxon>Mermithida</taxon>
        <taxon>Mermithoidea</taxon>
        <taxon>Mermithidae</taxon>
        <taxon>Romanomermis</taxon>
    </lineage>
</organism>
<evidence type="ECO:0000256" key="5">
    <source>
        <dbReference type="ARBA" id="ARBA00022553"/>
    </source>
</evidence>
<feature type="region of interest" description="Disordered" evidence="11">
    <location>
        <begin position="400"/>
        <end position="422"/>
    </location>
</feature>
<evidence type="ECO:0000256" key="2">
    <source>
        <dbReference type="ARBA" id="ARBA00008874"/>
    </source>
</evidence>
<proteinExistence type="inferred from homology"/>
<dbReference type="InterPro" id="IPR011009">
    <property type="entry name" value="Kinase-like_dom_sf"/>
</dbReference>
<dbReference type="Gene3D" id="1.10.510.10">
    <property type="entry name" value="Transferase(Phosphotransferase) domain 1"/>
    <property type="match status" value="1"/>
</dbReference>
<keyword evidence="6" id="KW-0808">Transferase</keyword>
<reference evidence="14" key="1">
    <citation type="submission" date="2022-11" db="UniProtKB">
        <authorList>
            <consortium name="WormBaseParasite"/>
        </authorList>
    </citation>
    <scope>IDENTIFICATION</scope>
</reference>
<dbReference type="GO" id="GO:0005524">
    <property type="term" value="F:ATP binding"/>
    <property type="evidence" value="ECO:0007669"/>
    <property type="project" value="UniProtKB-UniRule"/>
</dbReference>
<dbReference type="InterPro" id="IPR000719">
    <property type="entry name" value="Prot_kinase_dom"/>
</dbReference>
<evidence type="ECO:0000259" key="12">
    <source>
        <dbReference type="PROSITE" id="PS50011"/>
    </source>
</evidence>
<feature type="region of interest" description="Disordered" evidence="11">
    <location>
        <begin position="308"/>
        <end position="332"/>
    </location>
</feature>
<dbReference type="CDD" id="cd06613">
    <property type="entry name" value="STKc_MAP4K3_like"/>
    <property type="match status" value="1"/>
</dbReference>
<dbReference type="PANTHER" id="PTHR48012">
    <property type="entry name" value="STERILE20-LIKE KINASE, ISOFORM B-RELATED"/>
    <property type="match status" value="1"/>
</dbReference>
<keyword evidence="5" id="KW-0597">Phosphoprotein</keyword>
<keyword evidence="13" id="KW-1185">Reference proteome</keyword>
<protein>
    <recommendedName>
        <fullName evidence="3">non-specific serine/threonine protein kinase</fullName>
        <ecNumber evidence="3">2.7.11.1</ecNumber>
    </recommendedName>
</protein>
<evidence type="ECO:0000256" key="7">
    <source>
        <dbReference type="ARBA" id="ARBA00022741"/>
    </source>
</evidence>
<dbReference type="EC" id="2.7.11.1" evidence="3"/>
<dbReference type="Pfam" id="PF00069">
    <property type="entry name" value="Pkinase"/>
    <property type="match status" value="1"/>
</dbReference>
<dbReference type="PROSITE" id="PS50011">
    <property type="entry name" value="PROTEIN_KINASE_DOM"/>
    <property type="match status" value="1"/>
</dbReference>